<dbReference type="EMBL" id="JAYKXN010000006">
    <property type="protein sequence ID" value="KAK7278415.1"/>
    <property type="molecule type" value="Genomic_DNA"/>
</dbReference>
<dbReference type="Proteomes" id="UP001359559">
    <property type="component" value="Unassembled WGS sequence"/>
</dbReference>
<gene>
    <name evidence="2" type="ORF">RJT34_23443</name>
</gene>
<reference evidence="2 3" key="1">
    <citation type="submission" date="2024-01" db="EMBL/GenBank/DDBJ databases">
        <title>The genomes of 5 underutilized Papilionoideae crops provide insights into root nodulation and disease resistance.</title>
        <authorList>
            <person name="Yuan L."/>
        </authorList>
    </citation>
    <scope>NUCLEOTIDE SEQUENCE [LARGE SCALE GENOMIC DNA]</scope>
    <source>
        <strain evidence="2">LY-2023</strain>
        <tissue evidence="2">Leaf</tissue>
    </source>
</reference>
<evidence type="ECO:0000313" key="2">
    <source>
        <dbReference type="EMBL" id="KAK7278415.1"/>
    </source>
</evidence>
<feature type="region of interest" description="Disordered" evidence="1">
    <location>
        <begin position="44"/>
        <end position="66"/>
    </location>
</feature>
<accession>A0AAN9FS63</accession>
<evidence type="ECO:0000313" key="3">
    <source>
        <dbReference type="Proteomes" id="UP001359559"/>
    </source>
</evidence>
<protein>
    <submittedName>
        <fullName evidence="2">Uncharacterized protein</fullName>
    </submittedName>
</protein>
<name>A0AAN9FS63_CLITE</name>
<comment type="caution">
    <text evidence="2">The sequence shown here is derived from an EMBL/GenBank/DDBJ whole genome shotgun (WGS) entry which is preliminary data.</text>
</comment>
<organism evidence="2 3">
    <name type="scientific">Clitoria ternatea</name>
    <name type="common">Butterfly pea</name>
    <dbReference type="NCBI Taxonomy" id="43366"/>
    <lineage>
        <taxon>Eukaryota</taxon>
        <taxon>Viridiplantae</taxon>
        <taxon>Streptophyta</taxon>
        <taxon>Embryophyta</taxon>
        <taxon>Tracheophyta</taxon>
        <taxon>Spermatophyta</taxon>
        <taxon>Magnoliopsida</taxon>
        <taxon>eudicotyledons</taxon>
        <taxon>Gunneridae</taxon>
        <taxon>Pentapetalae</taxon>
        <taxon>rosids</taxon>
        <taxon>fabids</taxon>
        <taxon>Fabales</taxon>
        <taxon>Fabaceae</taxon>
        <taxon>Papilionoideae</taxon>
        <taxon>50 kb inversion clade</taxon>
        <taxon>NPAAA clade</taxon>
        <taxon>indigoferoid/millettioid clade</taxon>
        <taxon>Phaseoleae</taxon>
        <taxon>Clitoria</taxon>
    </lineage>
</organism>
<evidence type="ECO:0000256" key="1">
    <source>
        <dbReference type="SAM" id="MobiDB-lite"/>
    </source>
</evidence>
<proteinExistence type="predicted"/>
<keyword evidence="3" id="KW-1185">Reference proteome</keyword>
<sequence length="66" mass="6952">MLGNEVVSLVGVMIQAQGLSTTLDEVLERPYEASLFPGIGFGLSLHSLDRGRRRPPSAGGGGRKSL</sequence>
<dbReference type="AlphaFoldDB" id="A0AAN9FS63"/>